<evidence type="ECO:0000256" key="1">
    <source>
        <dbReference type="SAM" id="MobiDB-lite"/>
    </source>
</evidence>
<sequence length="100" mass="10641">MTPEQRRQTEELTRENMARNAPFLAASDDMLADAPRQEALDRQAAIICQERGNMAAAQPAYGGRGLAGSINAGLQQGWAGSEVAAACLRAYQATGIMPGY</sequence>
<name>A0ABS5QA01_9PROT</name>
<accession>A0ABS5QA01</accession>
<reference evidence="2 3" key="1">
    <citation type="submission" date="2021-05" db="EMBL/GenBank/DDBJ databases">
        <title>Roseococcus sp. XZZS9, whole genome shotgun sequencing project.</title>
        <authorList>
            <person name="Zhao G."/>
            <person name="Shen L."/>
        </authorList>
    </citation>
    <scope>NUCLEOTIDE SEQUENCE [LARGE SCALE GENOMIC DNA]</scope>
    <source>
        <strain evidence="2 3">XZZS9</strain>
    </source>
</reference>
<comment type="caution">
    <text evidence="2">The sequence shown here is derived from an EMBL/GenBank/DDBJ whole genome shotgun (WGS) entry which is preliminary data.</text>
</comment>
<proteinExistence type="predicted"/>
<protein>
    <submittedName>
        <fullName evidence="2">Uncharacterized protein</fullName>
    </submittedName>
</protein>
<gene>
    <name evidence="2" type="ORF">KHU32_06285</name>
</gene>
<feature type="region of interest" description="Disordered" evidence="1">
    <location>
        <begin position="1"/>
        <end position="20"/>
    </location>
</feature>
<dbReference type="EMBL" id="JAHCDA010000001">
    <property type="protein sequence ID" value="MBS7810537.1"/>
    <property type="molecule type" value="Genomic_DNA"/>
</dbReference>
<organism evidence="2 3">
    <name type="scientific">Roseococcus pinisoli</name>
    <dbReference type="NCBI Taxonomy" id="2835040"/>
    <lineage>
        <taxon>Bacteria</taxon>
        <taxon>Pseudomonadati</taxon>
        <taxon>Pseudomonadota</taxon>
        <taxon>Alphaproteobacteria</taxon>
        <taxon>Acetobacterales</taxon>
        <taxon>Roseomonadaceae</taxon>
        <taxon>Roseococcus</taxon>
    </lineage>
</organism>
<feature type="compositionally biased region" description="Basic and acidic residues" evidence="1">
    <location>
        <begin position="1"/>
        <end position="17"/>
    </location>
</feature>
<dbReference type="RefSeq" id="WP_213669150.1">
    <property type="nucleotide sequence ID" value="NZ_JAHCDA010000001.1"/>
</dbReference>
<keyword evidence="3" id="KW-1185">Reference proteome</keyword>
<evidence type="ECO:0000313" key="2">
    <source>
        <dbReference type="EMBL" id="MBS7810537.1"/>
    </source>
</evidence>
<dbReference type="Proteomes" id="UP000766336">
    <property type="component" value="Unassembled WGS sequence"/>
</dbReference>
<evidence type="ECO:0000313" key="3">
    <source>
        <dbReference type="Proteomes" id="UP000766336"/>
    </source>
</evidence>